<comment type="similarity">
    <text evidence="1 3">Belongs to the short-chain dehydrogenases/reductases (SDR) family.</text>
</comment>
<keyword evidence="5" id="KW-1185">Reference proteome</keyword>
<dbReference type="PROSITE" id="PS00061">
    <property type="entry name" value="ADH_SHORT"/>
    <property type="match status" value="1"/>
</dbReference>
<evidence type="ECO:0000256" key="2">
    <source>
        <dbReference type="ARBA" id="ARBA00023002"/>
    </source>
</evidence>
<evidence type="ECO:0000313" key="4">
    <source>
        <dbReference type="EMBL" id="CAJ1505000.1"/>
    </source>
</evidence>
<evidence type="ECO:0000313" key="5">
    <source>
        <dbReference type="Proteomes" id="UP001190465"/>
    </source>
</evidence>
<keyword evidence="2" id="KW-0560">Oxidoreductase</keyword>
<dbReference type="PRINTS" id="PR00081">
    <property type="entry name" value="GDHRDH"/>
</dbReference>
<protein>
    <submittedName>
        <fullName evidence="4">SDR family NAD(P)-dependent oxidoreductase</fullName>
    </submittedName>
</protein>
<dbReference type="SUPFAM" id="SSF51735">
    <property type="entry name" value="NAD(P)-binding Rossmann-fold domains"/>
    <property type="match status" value="1"/>
</dbReference>
<dbReference type="PRINTS" id="PR00080">
    <property type="entry name" value="SDRFAMILY"/>
</dbReference>
<dbReference type="PANTHER" id="PTHR43658:SF8">
    <property type="entry name" value="17-BETA-HYDROXYSTEROID DEHYDROGENASE 14-RELATED"/>
    <property type="match status" value="1"/>
</dbReference>
<dbReference type="InterPro" id="IPR020904">
    <property type="entry name" value="Sc_DH/Rdtase_CS"/>
</dbReference>
<sequence length="255" mass="26755">MKLDGRCAIVTGAGSGMGRATARTLHEAGANVVLLDVIEEPLEKTAAELGEGAIALPTDVSDADQVETAVRIATERFGTVHAAVNCAGIPSMMKTVSKGIPHSLEVWQRVIDVNLTGVFNVIRFAAAQMVTNQPDPETTERGVLVNIASGAAWDGTRGTVAYAASKAGVVGMSMPIARDLAGEGIRCVSVVPGVFQTGMVGEISETVLTSLQESVLYPKRMGDPPEIGRLVEHIITNSYFNATCISLDAGLRARH</sequence>
<name>A0ABM9LUN4_9MYCO</name>
<proteinExistence type="inferred from homology"/>
<dbReference type="Gene3D" id="3.40.50.720">
    <property type="entry name" value="NAD(P)-binding Rossmann-like Domain"/>
    <property type="match status" value="1"/>
</dbReference>
<dbReference type="InterPro" id="IPR036291">
    <property type="entry name" value="NAD(P)-bd_dom_sf"/>
</dbReference>
<dbReference type="EMBL" id="OY726397">
    <property type="protein sequence ID" value="CAJ1505000.1"/>
    <property type="molecule type" value="Genomic_DNA"/>
</dbReference>
<dbReference type="PANTHER" id="PTHR43658">
    <property type="entry name" value="SHORT-CHAIN DEHYDROGENASE/REDUCTASE"/>
    <property type="match status" value="1"/>
</dbReference>
<evidence type="ECO:0000256" key="3">
    <source>
        <dbReference type="RuleBase" id="RU000363"/>
    </source>
</evidence>
<dbReference type="Pfam" id="PF00106">
    <property type="entry name" value="adh_short"/>
    <property type="match status" value="1"/>
</dbReference>
<accession>A0ABM9LUN4</accession>
<dbReference type="Proteomes" id="UP001190465">
    <property type="component" value="Chromosome"/>
</dbReference>
<evidence type="ECO:0000256" key="1">
    <source>
        <dbReference type="ARBA" id="ARBA00006484"/>
    </source>
</evidence>
<organism evidence="4 5">
    <name type="scientific">[Mycobacterium] burgundiense</name>
    <dbReference type="NCBI Taxonomy" id="3064286"/>
    <lineage>
        <taxon>Bacteria</taxon>
        <taxon>Bacillati</taxon>
        <taxon>Actinomycetota</taxon>
        <taxon>Actinomycetes</taxon>
        <taxon>Mycobacteriales</taxon>
        <taxon>Mycobacteriaceae</taxon>
        <taxon>Mycolicibacterium</taxon>
    </lineage>
</organism>
<gene>
    <name evidence="4" type="ORF">MU0053_002825</name>
</gene>
<dbReference type="InterPro" id="IPR002347">
    <property type="entry name" value="SDR_fam"/>
</dbReference>
<reference evidence="4 5" key="1">
    <citation type="submission" date="2023-08" db="EMBL/GenBank/DDBJ databases">
        <authorList>
            <person name="Folkvardsen B D."/>
            <person name="Norman A."/>
        </authorList>
    </citation>
    <scope>NUCLEOTIDE SEQUENCE [LARGE SCALE GENOMIC DNA]</scope>
    <source>
        <strain evidence="4 5">Mu0053</strain>
    </source>
</reference>
<dbReference type="RefSeq" id="WP_308478272.1">
    <property type="nucleotide sequence ID" value="NZ_OY726397.1"/>
</dbReference>